<dbReference type="Proteomes" id="UP000018296">
    <property type="component" value="Unassembled WGS sequence"/>
</dbReference>
<organism evidence="1 2">
    <name type="scientific">Sporolactobacillus laevolacticus DSM 442</name>
    <dbReference type="NCBI Taxonomy" id="1395513"/>
    <lineage>
        <taxon>Bacteria</taxon>
        <taxon>Bacillati</taxon>
        <taxon>Bacillota</taxon>
        <taxon>Bacilli</taxon>
        <taxon>Bacillales</taxon>
        <taxon>Sporolactobacillaceae</taxon>
        <taxon>Sporolactobacillus</taxon>
    </lineage>
</organism>
<dbReference type="EMBL" id="AWTC01000006">
    <property type="protein sequence ID" value="EST12270.1"/>
    <property type="molecule type" value="Genomic_DNA"/>
</dbReference>
<reference evidence="1 2" key="1">
    <citation type="journal article" date="2013" name="Genome Announc.">
        <title>Genome Sequence of Sporolactobacillus laevolacticus DSM442, an Efficient Polymer-Grade D-Lactate Producer from Agricultural Waste Cottonseed as a Nitrogen Source.</title>
        <authorList>
            <person name="Wang H."/>
            <person name="Wang L."/>
            <person name="Ju J."/>
            <person name="Yu B."/>
            <person name="Ma Y."/>
        </authorList>
    </citation>
    <scope>NUCLEOTIDE SEQUENCE [LARGE SCALE GENOMIC DNA]</scope>
    <source>
        <strain evidence="1 2">DSM 442</strain>
    </source>
</reference>
<dbReference type="AlphaFoldDB" id="V6IY45"/>
<dbReference type="PATRIC" id="fig|1395513.3.peg.1781"/>
<name>V6IY45_9BACL</name>
<proteinExistence type="predicted"/>
<dbReference type="RefSeq" id="WP_023510024.1">
    <property type="nucleotide sequence ID" value="NZ_AWTC01000006.1"/>
</dbReference>
<gene>
    <name evidence="1" type="ORF">P343_08820</name>
</gene>
<evidence type="ECO:0000313" key="1">
    <source>
        <dbReference type="EMBL" id="EST12270.1"/>
    </source>
</evidence>
<keyword evidence="2" id="KW-1185">Reference proteome</keyword>
<sequence length="80" mass="8924">MNAFCIYEQLHEAFQEARIAQVPVVLDTKVDKNDAPLPGKIILPEAKGYAAFSEYNADQLSIMYQKSVQALLSGLNAFLY</sequence>
<accession>V6IY45</accession>
<comment type="caution">
    <text evidence="1">The sequence shown here is derived from an EMBL/GenBank/DDBJ whole genome shotgun (WGS) entry which is preliminary data.</text>
</comment>
<evidence type="ECO:0000313" key="2">
    <source>
        <dbReference type="Proteomes" id="UP000018296"/>
    </source>
</evidence>
<protein>
    <submittedName>
        <fullName evidence="1">Uncharacterized protein</fullName>
    </submittedName>
</protein>